<keyword evidence="3" id="KW-1185">Reference proteome</keyword>
<reference evidence="3" key="1">
    <citation type="submission" date="2016-10" db="EMBL/GenBank/DDBJ databases">
        <authorList>
            <person name="Varghese N."/>
            <person name="Submissions S."/>
        </authorList>
    </citation>
    <scope>NUCLEOTIDE SEQUENCE [LARGE SCALE GENOMIC DNA]</scope>
    <source>
        <strain evidence="3">B48,IBRC-M 10115,DSM 25386,CECT 8001</strain>
    </source>
</reference>
<evidence type="ECO:0000313" key="3">
    <source>
        <dbReference type="Proteomes" id="UP000198553"/>
    </source>
</evidence>
<proteinExistence type="inferred from homology"/>
<dbReference type="InterPro" id="IPR011042">
    <property type="entry name" value="6-blade_b-propeller_TolB-like"/>
</dbReference>
<dbReference type="InterPro" id="IPR011659">
    <property type="entry name" value="WD40"/>
</dbReference>
<dbReference type="STRING" id="930146.SAMN05192533_11518"/>
<gene>
    <name evidence="2" type="ORF">SAMN05192533_11518</name>
</gene>
<accession>A0A1H8HHB7</accession>
<evidence type="ECO:0000313" key="2">
    <source>
        <dbReference type="EMBL" id="SEN55439.1"/>
    </source>
</evidence>
<comment type="similarity">
    <text evidence="1">Belongs to the TolB family.</text>
</comment>
<dbReference type="EMBL" id="FOBW01000015">
    <property type="protein sequence ID" value="SEN55439.1"/>
    <property type="molecule type" value="Genomic_DNA"/>
</dbReference>
<dbReference type="Pfam" id="PF07676">
    <property type="entry name" value="PD40"/>
    <property type="match status" value="1"/>
</dbReference>
<dbReference type="AlphaFoldDB" id="A0A1H8HHB7"/>
<dbReference type="SUPFAM" id="SSF82171">
    <property type="entry name" value="DPP6 N-terminal domain-like"/>
    <property type="match status" value="1"/>
</dbReference>
<dbReference type="PANTHER" id="PTHR36842:SF1">
    <property type="entry name" value="PROTEIN TOLB"/>
    <property type="match status" value="1"/>
</dbReference>
<organism evidence="2 3">
    <name type="scientific">Mesobacillus persicus</name>
    <dbReference type="NCBI Taxonomy" id="930146"/>
    <lineage>
        <taxon>Bacteria</taxon>
        <taxon>Bacillati</taxon>
        <taxon>Bacillota</taxon>
        <taxon>Bacilli</taxon>
        <taxon>Bacillales</taxon>
        <taxon>Bacillaceae</taxon>
        <taxon>Mesobacillus</taxon>
    </lineage>
</organism>
<dbReference type="PANTHER" id="PTHR36842">
    <property type="entry name" value="PROTEIN TOLB HOMOLOG"/>
    <property type="match status" value="1"/>
</dbReference>
<name>A0A1H8HHB7_9BACI</name>
<dbReference type="OrthoDB" id="2386786at2"/>
<sequence length="344" mass="39806">MRKKMIIWIMSILAIVTLSLSVLGMFFGKNEDEKLNGLSGFYDVSAQGTIAYVTYSEGKPEIRLFHPEQSVETKAIELENDQYILNPTFSADGSTIIYISTNKDLEESLESTILQFNLETKENQEIFSVASAITEIEFSPDEESLFYLMAGVFENYSPIASKRPHDFDVHEYRFAEDQHIQHTELKEYSMHSLHIAQDGESVFVRMDEEAEPTPEESFNVHQRIFEISLSNPTERTVVSDPNREVDIFDFAFVPNSKDIIFQSIGNIDSGDTFEYELYKYNIETKEEKQLTNLREYTTNPVISANQNKIYFMVDKRFAKRNSDYHLYQMNLDGTDVKEIQLPNK</sequence>
<protein>
    <submittedName>
        <fullName evidence="2">TolB protein</fullName>
    </submittedName>
</protein>
<dbReference type="Gene3D" id="2.120.10.30">
    <property type="entry name" value="TolB, C-terminal domain"/>
    <property type="match status" value="2"/>
</dbReference>
<dbReference type="Proteomes" id="UP000198553">
    <property type="component" value="Unassembled WGS sequence"/>
</dbReference>
<evidence type="ECO:0000256" key="1">
    <source>
        <dbReference type="ARBA" id="ARBA00009820"/>
    </source>
</evidence>
<dbReference type="RefSeq" id="WP_090748916.1">
    <property type="nucleotide sequence ID" value="NZ_FOBW01000015.1"/>
</dbReference>